<evidence type="ECO:0000313" key="3">
    <source>
        <dbReference type="EMBL" id="KAJ3979038.1"/>
    </source>
</evidence>
<feature type="compositionally biased region" description="Acidic residues" evidence="1">
    <location>
        <begin position="302"/>
        <end position="313"/>
    </location>
</feature>
<protein>
    <recommendedName>
        <fullName evidence="5">Zn(2)-C6 fungal-type domain-containing protein</fullName>
    </recommendedName>
</protein>
<evidence type="ECO:0000256" key="1">
    <source>
        <dbReference type="SAM" id="MobiDB-lite"/>
    </source>
</evidence>
<name>A0AA38PNT0_9AGAR</name>
<reference evidence="3" key="1">
    <citation type="submission" date="2022-08" db="EMBL/GenBank/DDBJ databases">
        <authorList>
            <consortium name="DOE Joint Genome Institute"/>
            <person name="Min B."/>
            <person name="Riley R."/>
            <person name="Sierra-Patev S."/>
            <person name="Naranjo-Ortiz M."/>
            <person name="Looney B."/>
            <person name="Konkel Z."/>
            <person name="Slot J.C."/>
            <person name="Sakamoto Y."/>
            <person name="Steenwyk J.L."/>
            <person name="Rokas A."/>
            <person name="Carro J."/>
            <person name="Camarero S."/>
            <person name="Ferreira P."/>
            <person name="Molpeceres G."/>
            <person name="Ruiz-Duenas F.J."/>
            <person name="Serrano A."/>
            <person name="Henrissat B."/>
            <person name="Drula E."/>
            <person name="Hughes K.W."/>
            <person name="Mata J.L."/>
            <person name="Ishikawa N.K."/>
            <person name="Vargas-Isla R."/>
            <person name="Ushijima S."/>
            <person name="Smith C.A."/>
            <person name="Ahrendt S."/>
            <person name="Andreopoulos W."/>
            <person name="He G."/>
            <person name="Labutti K."/>
            <person name="Lipzen A."/>
            <person name="Ng V."/>
            <person name="Sandor L."/>
            <person name="Barry K."/>
            <person name="Martinez A.T."/>
            <person name="Xiao Y."/>
            <person name="Gibbons J.G."/>
            <person name="Terashima K."/>
            <person name="Hibbett D.S."/>
            <person name="Grigoriev I.V."/>
        </authorList>
    </citation>
    <scope>NUCLEOTIDE SEQUENCE</scope>
    <source>
        <strain evidence="3">TFB7829</strain>
    </source>
</reference>
<feature type="compositionally biased region" description="Acidic residues" evidence="1">
    <location>
        <begin position="170"/>
        <end position="194"/>
    </location>
</feature>
<feature type="chain" id="PRO_5041218982" description="Zn(2)-C6 fungal-type domain-containing protein" evidence="2">
    <location>
        <begin position="31"/>
        <end position="329"/>
    </location>
</feature>
<gene>
    <name evidence="3" type="ORF">F5890DRAFT_1478851</name>
</gene>
<feature type="region of interest" description="Disordered" evidence="1">
    <location>
        <begin position="59"/>
        <end position="144"/>
    </location>
</feature>
<evidence type="ECO:0000313" key="4">
    <source>
        <dbReference type="Proteomes" id="UP001163850"/>
    </source>
</evidence>
<dbReference type="Proteomes" id="UP001163850">
    <property type="component" value="Unassembled WGS sequence"/>
</dbReference>
<feature type="region of interest" description="Disordered" evidence="1">
    <location>
        <begin position="166"/>
        <end position="204"/>
    </location>
</feature>
<dbReference type="EMBL" id="MU802529">
    <property type="protein sequence ID" value="KAJ3979038.1"/>
    <property type="molecule type" value="Genomic_DNA"/>
</dbReference>
<organism evidence="3 4">
    <name type="scientific">Lentinula detonsa</name>
    <dbReference type="NCBI Taxonomy" id="2804962"/>
    <lineage>
        <taxon>Eukaryota</taxon>
        <taxon>Fungi</taxon>
        <taxon>Dikarya</taxon>
        <taxon>Basidiomycota</taxon>
        <taxon>Agaricomycotina</taxon>
        <taxon>Agaricomycetes</taxon>
        <taxon>Agaricomycetidae</taxon>
        <taxon>Agaricales</taxon>
        <taxon>Marasmiineae</taxon>
        <taxon>Omphalotaceae</taxon>
        <taxon>Lentinula</taxon>
    </lineage>
</organism>
<evidence type="ECO:0000256" key="2">
    <source>
        <dbReference type="SAM" id="SignalP"/>
    </source>
</evidence>
<feature type="region of interest" description="Disordered" evidence="1">
    <location>
        <begin position="295"/>
        <end position="329"/>
    </location>
</feature>
<comment type="caution">
    <text evidence="3">The sequence shown here is derived from an EMBL/GenBank/DDBJ whole genome shotgun (WGS) entry which is preliminary data.</text>
</comment>
<proteinExistence type="predicted"/>
<feature type="compositionally biased region" description="Basic and acidic residues" evidence="1">
    <location>
        <begin position="93"/>
        <end position="128"/>
    </location>
</feature>
<feature type="compositionally biased region" description="Basic and acidic residues" evidence="1">
    <location>
        <begin position="314"/>
        <end position="329"/>
    </location>
</feature>
<feature type="compositionally biased region" description="Basic and acidic residues" evidence="1">
    <location>
        <begin position="59"/>
        <end position="86"/>
    </location>
</feature>
<evidence type="ECO:0008006" key="5">
    <source>
        <dbReference type="Google" id="ProtNLM"/>
    </source>
</evidence>
<accession>A0AA38PNT0</accession>
<feature type="signal peptide" evidence="2">
    <location>
        <begin position="1"/>
        <end position="30"/>
    </location>
</feature>
<dbReference type="AlphaFoldDB" id="A0AA38PNT0"/>
<keyword evidence="2" id="KW-0732">Signal</keyword>
<feature type="compositionally biased region" description="Basic and acidic residues" evidence="1">
    <location>
        <begin position="135"/>
        <end position="144"/>
    </location>
</feature>
<sequence length="329" mass="37258">MIRTFLQKPCNFFFIRLLTCWEWFLSGSAGLYDKGGSVEGVWKRLGRFWNSGGSKCAWEEEKKKREAEEKKKKEELEKRKAEEAKAAKAAKNAAEKAKREEERRKVEEESRAAEAAKRKAEEIRKKDGNSGARMSPDRKEGKGKVDPLALMVVVGKKRKRVVMVAVPSGDPEDDDPNPGDDGDYNESNDEDDNDPPSTPPKQSRCSHCILKALKCKMVGPGSASCKGCRKAKVRCSLVPDNYPRRSKRVKMESPVASTSSQTINDLRTNIQDLNTRITLQEEMLRYLIVRVRKLEEEKKESEGEDDEEEESEEDGVKRTGDKKGKGRKE</sequence>